<protein>
    <submittedName>
        <fullName evidence="3">Uncharacterized protein</fullName>
    </submittedName>
</protein>
<accession>A0A518BJK1</accession>
<dbReference type="RefSeq" id="WP_145065082.1">
    <property type="nucleotide sequence ID" value="NZ_CP036287.1"/>
</dbReference>
<organism evidence="3 4">
    <name type="scientific">Engelhardtia mirabilis</name>
    <dbReference type="NCBI Taxonomy" id="2528011"/>
    <lineage>
        <taxon>Bacteria</taxon>
        <taxon>Pseudomonadati</taxon>
        <taxon>Planctomycetota</taxon>
        <taxon>Planctomycetia</taxon>
        <taxon>Planctomycetia incertae sedis</taxon>
        <taxon>Engelhardtia</taxon>
    </lineage>
</organism>
<gene>
    <name evidence="3" type="ORF">Pla133_22390</name>
</gene>
<evidence type="ECO:0000313" key="4">
    <source>
        <dbReference type="Proteomes" id="UP000316921"/>
    </source>
</evidence>
<dbReference type="KEGG" id="pbap:Pla133_22390"/>
<dbReference type="AlphaFoldDB" id="A0A518BJK1"/>
<reference evidence="3 4" key="1">
    <citation type="submission" date="2019-02" db="EMBL/GenBank/DDBJ databases">
        <title>Deep-cultivation of Planctomycetes and their phenomic and genomic characterization uncovers novel biology.</title>
        <authorList>
            <person name="Wiegand S."/>
            <person name="Jogler M."/>
            <person name="Boedeker C."/>
            <person name="Pinto D."/>
            <person name="Vollmers J."/>
            <person name="Rivas-Marin E."/>
            <person name="Kohn T."/>
            <person name="Peeters S.H."/>
            <person name="Heuer A."/>
            <person name="Rast P."/>
            <person name="Oberbeckmann S."/>
            <person name="Bunk B."/>
            <person name="Jeske O."/>
            <person name="Meyerdierks A."/>
            <person name="Storesund J.E."/>
            <person name="Kallscheuer N."/>
            <person name="Luecker S."/>
            <person name="Lage O.M."/>
            <person name="Pohl T."/>
            <person name="Merkel B.J."/>
            <person name="Hornburger P."/>
            <person name="Mueller R.-W."/>
            <person name="Bruemmer F."/>
            <person name="Labrenz M."/>
            <person name="Spormann A.M."/>
            <person name="Op den Camp H."/>
            <person name="Overmann J."/>
            <person name="Amann R."/>
            <person name="Jetten M.S.M."/>
            <person name="Mascher T."/>
            <person name="Medema M.H."/>
            <person name="Devos D.P."/>
            <person name="Kaster A.-K."/>
            <person name="Ovreas L."/>
            <person name="Rohde M."/>
            <person name="Galperin M.Y."/>
            <person name="Jogler C."/>
        </authorList>
    </citation>
    <scope>NUCLEOTIDE SEQUENCE [LARGE SCALE GENOMIC DNA]</scope>
    <source>
        <strain evidence="3 4">Pla133</strain>
    </source>
</reference>
<dbReference type="Gene3D" id="3.40.1350.10">
    <property type="match status" value="1"/>
</dbReference>
<name>A0A518BJK1_9BACT</name>
<sequence>MVAPGPLALLVRGLAVLAPRLALGLVEPAPHDLGRLGEALAERTLTRAGWSVVGRRLRTEFAEVDLLARRGSELRLVEVKTRRFDRDVPLEHLPYRPRESIGPRQRASLERAARSISLAAGRCPWRLTAAEVLVAGPRRRVTIRLTDLARGPRASAAEPATGPDALLYPSPRRVSSPDLDRSNR</sequence>
<evidence type="ECO:0000256" key="2">
    <source>
        <dbReference type="SAM" id="MobiDB-lite"/>
    </source>
</evidence>
<dbReference type="InterPro" id="IPR003509">
    <property type="entry name" value="UPF0102_YraN-like"/>
</dbReference>
<evidence type="ECO:0000256" key="1">
    <source>
        <dbReference type="ARBA" id="ARBA00006738"/>
    </source>
</evidence>
<proteinExistence type="inferred from homology"/>
<evidence type="ECO:0000313" key="3">
    <source>
        <dbReference type="EMBL" id="QDU67161.1"/>
    </source>
</evidence>
<dbReference type="InterPro" id="IPR011335">
    <property type="entry name" value="Restrct_endonuc-II-like"/>
</dbReference>
<dbReference type="Proteomes" id="UP000316921">
    <property type="component" value="Chromosome"/>
</dbReference>
<feature type="region of interest" description="Disordered" evidence="2">
    <location>
        <begin position="149"/>
        <end position="184"/>
    </location>
</feature>
<keyword evidence="4" id="KW-1185">Reference proteome</keyword>
<dbReference type="InterPro" id="IPR011856">
    <property type="entry name" value="tRNA_endonuc-like_dom_sf"/>
</dbReference>
<dbReference type="SUPFAM" id="SSF52980">
    <property type="entry name" value="Restriction endonuclease-like"/>
    <property type="match status" value="1"/>
</dbReference>
<dbReference type="EMBL" id="CP036287">
    <property type="protein sequence ID" value="QDU67161.1"/>
    <property type="molecule type" value="Genomic_DNA"/>
</dbReference>
<dbReference type="GO" id="GO:0003676">
    <property type="term" value="F:nucleic acid binding"/>
    <property type="evidence" value="ECO:0007669"/>
    <property type="project" value="InterPro"/>
</dbReference>
<dbReference type="Pfam" id="PF02021">
    <property type="entry name" value="UPF0102"/>
    <property type="match status" value="1"/>
</dbReference>
<comment type="similarity">
    <text evidence="1">Belongs to the UPF0102 family.</text>
</comment>